<dbReference type="SUPFAM" id="SSF47473">
    <property type="entry name" value="EF-hand"/>
    <property type="match status" value="1"/>
</dbReference>
<reference evidence="1 3" key="1">
    <citation type="submission" date="2015-02" db="EMBL/GenBank/DDBJ databases">
        <authorList>
            <person name="Chooi Y.-H."/>
        </authorList>
    </citation>
    <scope>NUCLEOTIDE SEQUENCE [LARGE SCALE GENOMIC DNA]</scope>
    <source>
        <strain evidence="1">E3</strain>
    </source>
</reference>
<organism evidence="1 3">
    <name type="scientific">Plasmodiophora brassicae</name>
    <name type="common">Clubroot disease agent</name>
    <dbReference type="NCBI Taxonomy" id="37360"/>
    <lineage>
        <taxon>Eukaryota</taxon>
        <taxon>Sar</taxon>
        <taxon>Rhizaria</taxon>
        <taxon>Endomyxa</taxon>
        <taxon>Phytomyxea</taxon>
        <taxon>Plasmodiophorida</taxon>
        <taxon>Plasmodiophoridae</taxon>
        <taxon>Plasmodiophora</taxon>
    </lineage>
</organism>
<protein>
    <recommendedName>
        <fullName evidence="5">EF-hand domain-containing protein</fullName>
    </recommendedName>
</protein>
<proteinExistence type="predicted"/>
<dbReference type="InterPro" id="IPR011992">
    <property type="entry name" value="EF-hand-dom_pair"/>
</dbReference>
<reference evidence="2 4" key="2">
    <citation type="submission" date="2018-03" db="EMBL/GenBank/DDBJ databases">
        <authorList>
            <person name="Fogelqvist J."/>
        </authorList>
    </citation>
    <scope>NUCLEOTIDE SEQUENCE [LARGE SCALE GENOMIC DNA]</scope>
</reference>
<dbReference type="Proteomes" id="UP000290189">
    <property type="component" value="Unassembled WGS sequence"/>
</dbReference>
<gene>
    <name evidence="1" type="ORF">PBRA_006389</name>
    <name evidence="2" type="ORF">PLBR_LOCUS2366</name>
</gene>
<evidence type="ECO:0000313" key="2">
    <source>
        <dbReference type="EMBL" id="SPQ95151.1"/>
    </source>
</evidence>
<evidence type="ECO:0008006" key="5">
    <source>
        <dbReference type="Google" id="ProtNLM"/>
    </source>
</evidence>
<dbReference type="AlphaFoldDB" id="A0A0G4ISN0"/>
<dbReference type="Proteomes" id="UP000039324">
    <property type="component" value="Unassembled WGS sequence"/>
</dbReference>
<dbReference type="EMBL" id="OVEO01000003">
    <property type="protein sequence ID" value="SPQ95151.1"/>
    <property type="molecule type" value="Genomic_DNA"/>
</dbReference>
<evidence type="ECO:0000313" key="4">
    <source>
        <dbReference type="Proteomes" id="UP000290189"/>
    </source>
</evidence>
<keyword evidence="3" id="KW-1185">Reference proteome</keyword>
<sequence>MASGPVTHDDRVAFRRGLSPYAILSSIDLHLYTHFRTPRELFLTMDAGRVGVVTHDAVVDGFERLGVHPEILRSTQLKRLLAQFPSRKPGHLDSDEFAKFLAQYLGTPAPEPSVAARRRSFDVAQESAIVAIRFDLLGRANSWAEAFLLVDDQRLGRLSFDQFTDRLVQLGISPKLAKSAALQGALARLTPKVAGHIEYKDFTQLLASY</sequence>
<accession>A0A0G4ISN0</accession>
<keyword evidence="2" id="KW-0496">Mitochondrion</keyword>
<evidence type="ECO:0000313" key="3">
    <source>
        <dbReference type="Proteomes" id="UP000039324"/>
    </source>
</evidence>
<dbReference type="EMBL" id="CDSF01000083">
    <property type="protein sequence ID" value="CEO98275.1"/>
    <property type="molecule type" value="Genomic_DNA"/>
</dbReference>
<dbReference type="Gene3D" id="1.10.238.10">
    <property type="entry name" value="EF-hand"/>
    <property type="match status" value="1"/>
</dbReference>
<geneLocation type="mitochondrion" evidence="2"/>
<evidence type="ECO:0000313" key="1">
    <source>
        <dbReference type="EMBL" id="CEO98275.1"/>
    </source>
</evidence>
<name>A0A0G4ISN0_PLABS</name>